<dbReference type="PANTHER" id="PTHR32060:SF30">
    <property type="entry name" value="CARBOXY-TERMINAL PROCESSING PROTEASE CTPA"/>
    <property type="match status" value="1"/>
</dbReference>
<accession>A0ABU1N7H2</accession>
<keyword evidence="2" id="KW-0732">Signal</keyword>
<dbReference type="Proteomes" id="UP001184230">
    <property type="component" value="Unassembled WGS sequence"/>
</dbReference>
<dbReference type="Gene3D" id="3.30.750.170">
    <property type="match status" value="1"/>
</dbReference>
<gene>
    <name evidence="5" type="ORF">J2739_000139</name>
</gene>
<evidence type="ECO:0000256" key="2">
    <source>
        <dbReference type="SAM" id="SignalP"/>
    </source>
</evidence>
<keyword evidence="6" id="KW-1185">Reference proteome</keyword>
<dbReference type="Pfam" id="PF18294">
    <property type="entry name" value="Pept_S41_N"/>
    <property type="match status" value="1"/>
</dbReference>
<dbReference type="RefSeq" id="WP_309897776.1">
    <property type="nucleotide sequence ID" value="NZ_JAVDRF010000001.1"/>
</dbReference>
<dbReference type="SUPFAM" id="SSF50156">
    <property type="entry name" value="PDZ domain-like"/>
    <property type="match status" value="1"/>
</dbReference>
<reference evidence="5 6" key="1">
    <citation type="submission" date="2023-07" db="EMBL/GenBank/DDBJ databases">
        <title>Sorghum-associated microbial communities from plants grown in Nebraska, USA.</title>
        <authorList>
            <person name="Schachtman D."/>
        </authorList>
    </citation>
    <scope>NUCLEOTIDE SEQUENCE [LARGE SCALE GENOMIC DNA]</scope>
    <source>
        <strain evidence="5 6">DS1781</strain>
    </source>
</reference>
<name>A0ABU1N7H2_9BURK</name>
<organism evidence="5 6">
    <name type="scientific">Variovorax soli</name>
    <dbReference type="NCBI Taxonomy" id="376815"/>
    <lineage>
        <taxon>Bacteria</taxon>
        <taxon>Pseudomonadati</taxon>
        <taxon>Pseudomonadota</taxon>
        <taxon>Betaproteobacteria</taxon>
        <taxon>Burkholderiales</taxon>
        <taxon>Comamonadaceae</taxon>
        <taxon>Variovorax</taxon>
    </lineage>
</organism>
<evidence type="ECO:0000256" key="1">
    <source>
        <dbReference type="SAM" id="MobiDB-lite"/>
    </source>
</evidence>
<feature type="compositionally biased region" description="Pro residues" evidence="1">
    <location>
        <begin position="65"/>
        <end position="76"/>
    </location>
</feature>
<dbReference type="Pfam" id="PF03572">
    <property type="entry name" value="Peptidase_S41"/>
    <property type="match status" value="1"/>
</dbReference>
<comment type="caution">
    <text evidence="5">The sequence shown here is derived from an EMBL/GenBank/DDBJ whole genome shotgun (WGS) entry which is preliminary data.</text>
</comment>
<protein>
    <submittedName>
        <fullName evidence="5">C-terminal processing protease CtpA/Prc</fullName>
    </submittedName>
</protein>
<dbReference type="InterPro" id="IPR036034">
    <property type="entry name" value="PDZ_sf"/>
</dbReference>
<dbReference type="EMBL" id="JAVDRF010000001">
    <property type="protein sequence ID" value="MDR6534379.1"/>
    <property type="molecule type" value="Genomic_DNA"/>
</dbReference>
<keyword evidence="5" id="KW-0645">Protease</keyword>
<dbReference type="GO" id="GO:0008233">
    <property type="term" value="F:peptidase activity"/>
    <property type="evidence" value="ECO:0007669"/>
    <property type="project" value="UniProtKB-KW"/>
</dbReference>
<dbReference type="GO" id="GO:0006508">
    <property type="term" value="P:proteolysis"/>
    <property type="evidence" value="ECO:0007669"/>
    <property type="project" value="UniProtKB-KW"/>
</dbReference>
<dbReference type="SUPFAM" id="SSF52096">
    <property type="entry name" value="ClpP/crotonase"/>
    <property type="match status" value="1"/>
</dbReference>
<keyword evidence="5" id="KW-0378">Hydrolase</keyword>
<proteinExistence type="predicted"/>
<evidence type="ECO:0000313" key="5">
    <source>
        <dbReference type="EMBL" id="MDR6534379.1"/>
    </source>
</evidence>
<evidence type="ECO:0000313" key="6">
    <source>
        <dbReference type="Proteomes" id="UP001184230"/>
    </source>
</evidence>
<feature type="domain" description="Peptidase S41 N-terminal" evidence="4">
    <location>
        <begin position="118"/>
        <end position="159"/>
    </location>
</feature>
<dbReference type="PANTHER" id="PTHR32060">
    <property type="entry name" value="TAIL-SPECIFIC PROTEASE"/>
    <property type="match status" value="1"/>
</dbReference>
<dbReference type="InterPro" id="IPR029045">
    <property type="entry name" value="ClpP/crotonase-like_dom_sf"/>
</dbReference>
<evidence type="ECO:0000259" key="4">
    <source>
        <dbReference type="Pfam" id="PF18294"/>
    </source>
</evidence>
<dbReference type="PROSITE" id="PS51257">
    <property type="entry name" value="PROKAR_LIPOPROTEIN"/>
    <property type="match status" value="1"/>
</dbReference>
<feature type="region of interest" description="Disordered" evidence="1">
    <location>
        <begin position="47"/>
        <end position="79"/>
    </location>
</feature>
<evidence type="ECO:0000259" key="3">
    <source>
        <dbReference type="Pfam" id="PF03572"/>
    </source>
</evidence>
<feature type="compositionally biased region" description="Low complexity" evidence="1">
    <location>
        <begin position="47"/>
        <end position="56"/>
    </location>
</feature>
<dbReference type="InterPro" id="IPR041613">
    <property type="entry name" value="Pept_S41_N"/>
</dbReference>
<dbReference type="InterPro" id="IPR005151">
    <property type="entry name" value="Tail-specific_protease"/>
</dbReference>
<feature type="chain" id="PRO_5047336318" evidence="2">
    <location>
        <begin position="24"/>
        <end position="549"/>
    </location>
</feature>
<feature type="signal peptide" evidence="2">
    <location>
        <begin position="1"/>
        <end position="23"/>
    </location>
</feature>
<dbReference type="Gene3D" id="3.90.226.10">
    <property type="entry name" value="2-enoyl-CoA Hydratase, Chain A, domain 1"/>
    <property type="match status" value="1"/>
</dbReference>
<dbReference type="Gene3D" id="2.30.42.10">
    <property type="match status" value="1"/>
</dbReference>
<feature type="domain" description="Tail specific protease" evidence="3">
    <location>
        <begin position="296"/>
        <end position="441"/>
    </location>
</feature>
<sequence length="549" mass="57886">MDRVFGKKLARGALCAAWLIALAACGGGGGGGGGVVFPTIAAAPADPAPVAGPSAPEVTVDPEPGTLPVPSTPPAPDVQEEIGKSADVAARCAAPRTGIDPATGAAFADLPGSLALEKSWVRDWIDETYLWYDEVPTRLLARDYATPVAYFDVLKTPKLTAAGKPKDRFHFTANTEQARALSQSGTEIGYGMELAFLSSSPPRDIRVAFTESGSPAAQAVVTRGDRLIEIDGIDVVGGTDVDALNAAIAPEREGAQHSFRLRATDGTERTVALTSASITRDPVPTLNAFNVGTKRVGYMLFNEHIATAEYWLTSTMELFQSIGITDLVIDMRYNGGGLLDVASELAYMVSSSAATQGKTFERLQYNNKNPFRLTPEEAKLPFQATALGYSVSPGYALPQLGLSHVTVLSGPDTCSASESVVNSLRGIGVTVDLVGGGTCGKPYGFIPQDNCGTTYYAIQFQGVNDKGFGDYSDGFAPTCAVVDDFTHQLGDPKEARLAVALHLLGGGICPTPPSASKADVAMRKAEAERVPYLVRSPLRENRVLRRSGH</sequence>